<organism evidence="2 3">
    <name type="scientific">Eragrostis curvula</name>
    <name type="common">weeping love grass</name>
    <dbReference type="NCBI Taxonomy" id="38414"/>
    <lineage>
        <taxon>Eukaryota</taxon>
        <taxon>Viridiplantae</taxon>
        <taxon>Streptophyta</taxon>
        <taxon>Embryophyta</taxon>
        <taxon>Tracheophyta</taxon>
        <taxon>Spermatophyta</taxon>
        <taxon>Magnoliopsida</taxon>
        <taxon>Liliopsida</taxon>
        <taxon>Poales</taxon>
        <taxon>Poaceae</taxon>
        <taxon>PACMAD clade</taxon>
        <taxon>Chloridoideae</taxon>
        <taxon>Eragrostideae</taxon>
        <taxon>Eragrostidinae</taxon>
        <taxon>Eragrostis</taxon>
    </lineage>
</organism>
<proteinExistence type="predicted"/>
<name>A0A5J9UAY3_9POAL</name>
<evidence type="ECO:0000256" key="1">
    <source>
        <dbReference type="SAM" id="MobiDB-lite"/>
    </source>
</evidence>
<dbReference type="Proteomes" id="UP000324897">
    <property type="component" value="Unassembled WGS sequence"/>
</dbReference>
<feature type="non-terminal residue" evidence="2">
    <location>
        <position position="1"/>
    </location>
</feature>
<feature type="region of interest" description="Disordered" evidence="1">
    <location>
        <begin position="1"/>
        <end position="24"/>
    </location>
</feature>
<feature type="region of interest" description="Disordered" evidence="1">
    <location>
        <begin position="183"/>
        <end position="211"/>
    </location>
</feature>
<sequence>MPCGGRGRPRASPSPGSGGGGGEDAGDTLFKVDYRFSPGKVFHVVEQLSPEQQELVRSIGFGGLLDLPRYDKLDRHFAAWLFNQVDAATASMADSAGARAPITARDVHEVLGVPLGGRDVAPGRAAGAGADAEEWDLVPAVRRLLGLEPREELTLKHAKNVLDGLARPSSSSSRKCLLATEDYQEQSMNPPAPPDASISNRIWGPGPRPNCAESKQQDECMLVLRHEYEDYLQFKRFMQMKKNSEISFGPNVNTCSGGRNQVAQHLPLDEVERQSHGTECNSTSSGLLGPNALDSIECNANAGGTPIPAVYGSSDRGKSFLMSDNPTTALDFSSANRTPCVQDWLNPETIVAKKPRTRLASPSKETRKSKFHIEEATGGQASHYRMMQADLPSSGYVNQLHRNAFRACLLGDLAGSLLPGRRHPKLDAWERCLSQAAAADQVVGTSETNSHPYAAVIIDLEDQPDECGMASEADKGKKYVDTDNRGMASEKGKKYVNACIKWVWIVHNKPTPIEATGETIRSQFFCGNSLEPDICNLMLRCFRELDDKNSIGLAARKQPDYCGITCCSIHVLWPTHHLRCKAL</sequence>
<comment type="caution">
    <text evidence="2">The sequence shown here is derived from an EMBL/GenBank/DDBJ whole genome shotgun (WGS) entry which is preliminary data.</text>
</comment>
<dbReference type="Gramene" id="TVU20815">
    <property type="protein sequence ID" value="TVU20815"/>
    <property type="gene ID" value="EJB05_30412"/>
</dbReference>
<gene>
    <name evidence="2" type="ORF">EJB05_30412</name>
</gene>
<evidence type="ECO:0000313" key="3">
    <source>
        <dbReference type="Proteomes" id="UP000324897"/>
    </source>
</evidence>
<protein>
    <submittedName>
        <fullName evidence="2">Uncharacterized protein</fullName>
    </submittedName>
</protein>
<accession>A0A5J9UAY3</accession>
<dbReference type="AlphaFoldDB" id="A0A5J9UAY3"/>
<evidence type="ECO:0000313" key="2">
    <source>
        <dbReference type="EMBL" id="TVU20815.1"/>
    </source>
</evidence>
<dbReference type="EMBL" id="RWGY01000026">
    <property type="protein sequence ID" value="TVU20815.1"/>
    <property type="molecule type" value="Genomic_DNA"/>
</dbReference>
<reference evidence="2 3" key="1">
    <citation type="journal article" date="2019" name="Sci. Rep.">
        <title>A high-quality genome of Eragrostis curvula grass provides insights into Poaceae evolution and supports new strategies to enhance forage quality.</title>
        <authorList>
            <person name="Carballo J."/>
            <person name="Santos B.A.C.M."/>
            <person name="Zappacosta D."/>
            <person name="Garbus I."/>
            <person name="Selva J.P."/>
            <person name="Gallo C.A."/>
            <person name="Diaz A."/>
            <person name="Albertini E."/>
            <person name="Caccamo M."/>
            <person name="Echenique V."/>
        </authorList>
    </citation>
    <scope>NUCLEOTIDE SEQUENCE [LARGE SCALE GENOMIC DNA]</scope>
    <source>
        <strain evidence="3">cv. Victoria</strain>
        <tissue evidence="2">Leaf</tissue>
    </source>
</reference>
<dbReference type="OrthoDB" id="2011581at2759"/>
<keyword evidence="3" id="KW-1185">Reference proteome</keyword>